<dbReference type="AlphaFoldDB" id="A0A7W8ECQ1"/>
<feature type="region of interest" description="Disordered" evidence="5">
    <location>
        <begin position="289"/>
        <end position="322"/>
    </location>
</feature>
<gene>
    <name evidence="8" type="ORF">HDF15_004225</name>
</gene>
<evidence type="ECO:0000256" key="4">
    <source>
        <dbReference type="PROSITE-ProRule" id="PRU00473"/>
    </source>
</evidence>
<dbReference type="GO" id="GO:0009279">
    <property type="term" value="C:cell outer membrane"/>
    <property type="evidence" value="ECO:0007669"/>
    <property type="project" value="UniProtKB-SubCell"/>
</dbReference>
<dbReference type="InterPro" id="IPR006665">
    <property type="entry name" value="OmpA-like"/>
</dbReference>
<accession>A0A7W8ECQ1</accession>
<evidence type="ECO:0000256" key="3">
    <source>
        <dbReference type="ARBA" id="ARBA00023237"/>
    </source>
</evidence>
<sequence length="513" mass="54769">MLSTWKQTTTAASFAAIFGIVCLSATGQEPNPTTVAPGARTGQVTAQGPDGTYVYRIKVVEHDLDAVNYFHRSGSTHINFTGTNLLPGARGEAKVVSERGGLHISAEFKGLTPANGFGPEYMTYVLWAISADGRPQNLGEVLPAGTKNNIEVTTSLQSFGLIVTAEPYFSVSMPSDVIVLQNVFSDKTQGVLEHVNVHYSLLPRGLYADTGGSKSELNPITRNEHSPLELYEAHNAARIARMNGADKYSPDIMQDVATDLQNADTMDSSKHRDQKMEITYAREAVQKAEDARISSLRKQASERQQQERADKEQAQADAAQSQIAAANANAQAEAAAAAKARAEADAANARAQAAESQHNAQKSEADASAVREKLRAQLNSVLATSESARGLIVNLSDVLFDTAKFTLKPDTKVSLAKVSTILQLYPGLKVQVEGYTDSVGGDEYNQKLSENRANAVHDFLVQNGVPAANVTAAGYGKNKPVADNGTAAGRAQNRRVNLVVSGDAIGVQTTNPE</sequence>
<evidence type="ECO:0000313" key="8">
    <source>
        <dbReference type="EMBL" id="MBB5065855.1"/>
    </source>
</evidence>
<dbReference type="SUPFAM" id="SSF103088">
    <property type="entry name" value="OmpA-like"/>
    <property type="match status" value="1"/>
</dbReference>
<reference evidence="8 9" key="1">
    <citation type="submission" date="2020-08" db="EMBL/GenBank/DDBJ databases">
        <title>Genomic Encyclopedia of Type Strains, Phase IV (KMG-V): Genome sequencing to study the core and pangenomes of soil and plant-associated prokaryotes.</title>
        <authorList>
            <person name="Whitman W."/>
        </authorList>
    </citation>
    <scope>NUCLEOTIDE SEQUENCE [LARGE SCALE GENOMIC DNA]</scope>
    <source>
        <strain evidence="8 9">X5P3</strain>
    </source>
</reference>
<evidence type="ECO:0000256" key="1">
    <source>
        <dbReference type="ARBA" id="ARBA00004442"/>
    </source>
</evidence>
<dbReference type="InterPro" id="IPR036737">
    <property type="entry name" value="OmpA-like_sf"/>
</dbReference>
<feature type="region of interest" description="Disordered" evidence="5">
    <location>
        <begin position="348"/>
        <end position="368"/>
    </location>
</feature>
<keyword evidence="2 4" id="KW-0472">Membrane</keyword>
<proteinExistence type="predicted"/>
<feature type="domain" description="OmpA-like" evidence="7">
    <location>
        <begin position="387"/>
        <end position="504"/>
    </location>
</feature>
<feature type="chain" id="PRO_5031255818" evidence="6">
    <location>
        <begin position="28"/>
        <end position="513"/>
    </location>
</feature>
<dbReference type="InterPro" id="IPR006690">
    <property type="entry name" value="OMPA-like_CS"/>
</dbReference>
<dbReference type="PANTHER" id="PTHR30329">
    <property type="entry name" value="STATOR ELEMENT OF FLAGELLAR MOTOR COMPLEX"/>
    <property type="match status" value="1"/>
</dbReference>
<dbReference type="EMBL" id="JACHIO010000020">
    <property type="protein sequence ID" value="MBB5065855.1"/>
    <property type="molecule type" value="Genomic_DNA"/>
</dbReference>
<dbReference type="PROSITE" id="PS51123">
    <property type="entry name" value="OMPA_2"/>
    <property type="match status" value="1"/>
</dbReference>
<dbReference type="PRINTS" id="PR01021">
    <property type="entry name" value="OMPADOMAIN"/>
</dbReference>
<name>A0A7W8ECQ1_9BACT</name>
<feature type="signal peptide" evidence="6">
    <location>
        <begin position="1"/>
        <end position="27"/>
    </location>
</feature>
<comment type="caution">
    <text evidence="8">The sequence shown here is derived from an EMBL/GenBank/DDBJ whole genome shotgun (WGS) entry which is preliminary data.</text>
</comment>
<evidence type="ECO:0000259" key="7">
    <source>
        <dbReference type="PROSITE" id="PS51123"/>
    </source>
</evidence>
<dbReference type="PANTHER" id="PTHR30329:SF21">
    <property type="entry name" value="LIPOPROTEIN YIAD-RELATED"/>
    <property type="match status" value="1"/>
</dbReference>
<organism evidence="8 9">
    <name type="scientific">Granulicella mallensis</name>
    <dbReference type="NCBI Taxonomy" id="940614"/>
    <lineage>
        <taxon>Bacteria</taxon>
        <taxon>Pseudomonadati</taxon>
        <taxon>Acidobacteriota</taxon>
        <taxon>Terriglobia</taxon>
        <taxon>Terriglobales</taxon>
        <taxon>Acidobacteriaceae</taxon>
        <taxon>Granulicella</taxon>
    </lineage>
</organism>
<dbReference type="PROSITE" id="PS01068">
    <property type="entry name" value="OMPA_1"/>
    <property type="match status" value="1"/>
</dbReference>
<evidence type="ECO:0000313" key="9">
    <source>
        <dbReference type="Proteomes" id="UP000584867"/>
    </source>
</evidence>
<evidence type="ECO:0000256" key="2">
    <source>
        <dbReference type="ARBA" id="ARBA00023136"/>
    </source>
</evidence>
<dbReference type="Gene3D" id="3.30.1330.60">
    <property type="entry name" value="OmpA-like domain"/>
    <property type="match status" value="1"/>
</dbReference>
<dbReference type="InterPro" id="IPR006664">
    <property type="entry name" value="OMP_bac"/>
</dbReference>
<keyword evidence="3" id="KW-0998">Cell outer membrane</keyword>
<keyword evidence="6" id="KW-0732">Signal</keyword>
<dbReference type="PRINTS" id="PR01023">
    <property type="entry name" value="NAFLGMOTY"/>
</dbReference>
<dbReference type="RefSeq" id="WP_184258906.1">
    <property type="nucleotide sequence ID" value="NZ_JACHIO010000020.1"/>
</dbReference>
<dbReference type="InterPro" id="IPR050330">
    <property type="entry name" value="Bact_OuterMem_StrucFunc"/>
</dbReference>
<dbReference type="CDD" id="cd07185">
    <property type="entry name" value="OmpA_C-like"/>
    <property type="match status" value="1"/>
</dbReference>
<feature type="compositionally biased region" description="Basic and acidic residues" evidence="5">
    <location>
        <begin position="299"/>
        <end position="314"/>
    </location>
</feature>
<dbReference type="Pfam" id="PF00691">
    <property type="entry name" value="OmpA"/>
    <property type="match status" value="1"/>
</dbReference>
<evidence type="ECO:0000256" key="6">
    <source>
        <dbReference type="SAM" id="SignalP"/>
    </source>
</evidence>
<protein>
    <submittedName>
        <fullName evidence="8">Outer membrane protein OmpA-like peptidoglycan-associated protein</fullName>
    </submittedName>
</protein>
<evidence type="ECO:0000256" key="5">
    <source>
        <dbReference type="SAM" id="MobiDB-lite"/>
    </source>
</evidence>
<dbReference type="Proteomes" id="UP000584867">
    <property type="component" value="Unassembled WGS sequence"/>
</dbReference>
<feature type="compositionally biased region" description="Low complexity" evidence="5">
    <location>
        <begin position="348"/>
        <end position="357"/>
    </location>
</feature>
<comment type="subcellular location">
    <subcellularLocation>
        <location evidence="1">Cell outer membrane</location>
    </subcellularLocation>
</comment>